<protein>
    <submittedName>
        <fullName evidence="6">Zinc finger SWIM domain-containing protein 5</fullName>
    </submittedName>
</protein>
<dbReference type="AlphaFoldDB" id="A0AAV9SNZ4"/>
<dbReference type="GO" id="GO:0031462">
    <property type="term" value="C:Cul2-RING ubiquitin ligase complex"/>
    <property type="evidence" value="ECO:0007669"/>
    <property type="project" value="TreeGrafter"/>
</dbReference>
<evidence type="ECO:0000256" key="3">
    <source>
        <dbReference type="ARBA" id="ARBA00022833"/>
    </source>
</evidence>
<keyword evidence="3" id="KW-0862">Zinc</keyword>
<dbReference type="GO" id="GO:0008270">
    <property type="term" value="F:zinc ion binding"/>
    <property type="evidence" value="ECO:0007669"/>
    <property type="project" value="UniProtKB-KW"/>
</dbReference>
<evidence type="ECO:0000313" key="7">
    <source>
        <dbReference type="Proteomes" id="UP001311232"/>
    </source>
</evidence>
<evidence type="ECO:0000313" key="6">
    <source>
        <dbReference type="EMBL" id="KAK5622848.1"/>
    </source>
</evidence>
<name>A0AAV9SNZ4_9TELE</name>
<reference evidence="6 7" key="1">
    <citation type="submission" date="2021-06" db="EMBL/GenBank/DDBJ databases">
        <authorList>
            <person name="Palmer J.M."/>
        </authorList>
    </citation>
    <scope>NUCLEOTIDE SEQUENCE [LARGE SCALE GENOMIC DNA]</scope>
    <source>
        <strain evidence="6 7">MEX-2019</strain>
        <tissue evidence="6">Muscle</tissue>
    </source>
</reference>
<dbReference type="Proteomes" id="UP001311232">
    <property type="component" value="Unassembled WGS sequence"/>
</dbReference>
<sequence length="1157" mass="128642">MAEGRREPPPHPPLSLPPASKRPCLRPAPRGPGPGPGHGSGLRYRSPESLLDCAAKAVAEKWAFERVEERFERIPEPVQRRIVYWSFPRNEKEICMYSSFQCRVASEEVPSAAATGTGGTGSGATNAGGGGGSTAGASAAVGAVGVVGSGDGLPFRRGIRLLETGCVENVLQVGFHLSGTVTEAATASEPEVTHKVAISFDRCKITSVTCGCGNRDIFYCSHVVALSLYRIRKPEQVKLRLPISETLFQMNRDQLQKLVQYLITAHHTEVLPTAQKLADEILSSNSEINQVHGAPDPTAGASIDDDNCWHLDEDQVREQVKQFLSQGGYYGSGKQLNSMFAKVREMLRMRDSNGARMLTLITEQFMADPRLSLWRQQGTGMTDKCRQLWDELGALWVCVVLNPHCKSEEKSTWLKQLKKWGDMDICPLEDGNYGSELPNITNALPQSNLAQDSLSRPRRTVFSRAVEACDLHWQDSHLQRIISSDYYMSPSYQREGESLLFNPQGLPLWLDHVPTACARVDALRSHGYTREALRLAVAIINTLRLQQQRQMDIYKHQKKELLQRNVTSTTNLEGWVGHPLDPIGCLFITLTETCRMDDDNTMDTGEGDPRPPVYHHVPVWGCPDGGESYLTLALEVALMGMGQQRIMPEGLYAQDKVCRNEEQIVSKLQELELDDLLVQTLRKQAIQLLEAGPFSGLGEIIHRESVPMHTFAKYVFSALLPHDADLAYKVALRAMRLPVLESSASSGDMGHPHHGISIVPSRYPRWFTLGHLESQQCELASTMLTAAKGDMLRLRTVLEAIQKNIHSSSLIFKLAQDAFKIATPADSPPDITLLNVALELGLQVMRMTLSTLNWRRREMVRWLVTCATEVGLRALVSILQSWYTLFTPTEATSIVAATVMSHNTILRLSLDYPQREELASCARTLALQCAMKDPQNCALSALTLCEKDHIAFETAYQIVIDAASTGMTYSQLFTIARYMEHRGYPLRSFKLASLAMTHLNLAYNQDTHPAINDVLWACALSHSLGKNELAAIIPLVVKSVHCATVLSDILRRCTMTAPGLAGIPGRRNSGKLMSTDKAPLRQLLDATISAYINTTHSRLTHISPRHYGEFIEFLSKARETFLLAQDGHIQFAQFIDNLKQIYKGKKKLMMLVRERFG</sequence>
<dbReference type="PANTHER" id="PTHR22619">
    <property type="entry name" value="ZINC FINGER SWIM DOMAIN CONTAINING PROTEIN 4, 5, 6"/>
    <property type="match status" value="1"/>
</dbReference>
<feature type="domain" description="ZSWIM4-8 C-terminal" evidence="5">
    <location>
        <begin position="971"/>
        <end position="1148"/>
    </location>
</feature>
<keyword evidence="7" id="KW-1185">Reference proteome</keyword>
<dbReference type="InterPro" id="IPR048370">
    <property type="entry name" value="ZSWIM4-8_C"/>
</dbReference>
<keyword evidence="1" id="KW-0479">Metal-binding</keyword>
<proteinExistence type="predicted"/>
<keyword evidence="2" id="KW-0863">Zinc-finger</keyword>
<comment type="caution">
    <text evidence="6">The sequence shown here is derived from an EMBL/GenBank/DDBJ whole genome shotgun (WGS) entry which is preliminary data.</text>
</comment>
<evidence type="ECO:0000256" key="2">
    <source>
        <dbReference type="ARBA" id="ARBA00022771"/>
    </source>
</evidence>
<feature type="region of interest" description="Disordered" evidence="4">
    <location>
        <begin position="1"/>
        <end position="44"/>
    </location>
</feature>
<evidence type="ECO:0000256" key="4">
    <source>
        <dbReference type="SAM" id="MobiDB-lite"/>
    </source>
</evidence>
<evidence type="ECO:0000259" key="5">
    <source>
        <dbReference type="Pfam" id="PF21055"/>
    </source>
</evidence>
<accession>A0AAV9SNZ4</accession>
<gene>
    <name evidence="6" type="primary">ZSWIM5</name>
    <name evidence="6" type="ORF">CRENBAI_023789</name>
</gene>
<dbReference type="EMBL" id="JAHHUM010000072">
    <property type="protein sequence ID" value="KAK5622848.1"/>
    <property type="molecule type" value="Genomic_DNA"/>
</dbReference>
<organism evidence="6 7">
    <name type="scientific">Crenichthys baileyi</name>
    <name type="common">White River springfish</name>
    <dbReference type="NCBI Taxonomy" id="28760"/>
    <lineage>
        <taxon>Eukaryota</taxon>
        <taxon>Metazoa</taxon>
        <taxon>Chordata</taxon>
        <taxon>Craniata</taxon>
        <taxon>Vertebrata</taxon>
        <taxon>Euteleostomi</taxon>
        <taxon>Actinopterygii</taxon>
        <taxon>Neopterygii</taxon>
        <taxon>Teleostei</taxon>
        <taxon>Neoteleostei</taxon>
        <taxon>Acanthomorphata</taxon>
        <taxon>Ovalentaria</taxon>
        <taxon>Atherinomorphae</taxon>
        <taxon>Cyprinodontiformes</taxon>
        <taxon>Goodeidae</taxon>
        <taxon>Crenichthys</taxon>
    </lineage>
</organism>
<dbReference type="Pfam" id="PF21055">
    <property type="entry name" value="ZSWIM4-8_C"/>
    <property type="match status" value="1"/>
</dbReference>
<dbReference type="PANTHER" id="PTHR22619:SF2">
    <property type="entry name" value="ZINC FINGER SWIM DOMAIN-CONTAINING PROTEIN 5"/>
    <property type="match status" value="1"/>
</dbReference>
<evidence type="ECO:0000256" key="1">
    <source>
        <dbReference type="ARBA" id="ARBA00022723"/>
    </source>
</evidence>